<gene>
    <name evidence="5" type="ordered locus">Sta7437_3387</name>
</gene>
<dbReference type="Pfam" id="PF01872">
    <property type="entry name" value="RibD_C"/>
    <property type="match status" value="1"/>
</dbReference>
<dbReference type="InterPro" id="IPR024072">
    <property type="entry name" value="DHFR-like_dom_sf"/>
</dbReference>
<dbReference type="PANTHER" id="PTHR38011:SF7">
    <property type="entry name" value="2,5-DIAMINO-6-RIBOSYLAMINO-4(3H)-PYRIMIDINONE 5'-PHOSPHATE REDUCTASE"/>
    <property type="match status" value="1"/>
</dbReference>
<dbReference type="InterPro" id="IPR002734">
    <property type="entry name" value="RibDG_C"/>
</dbReference>
<dbReference type="GO" id="GO:0008703">
    <property type="term" value="F:5-amino-6-(5-phosphoribosylamino)uracil reductase activity"/>
    <property type="evidence" value="ECO:0007669"/>
    <property type="project" value="InterPro"/>
</dbReference>
<accession>K9XWI5</accession>
<dbReference type="PATRIC" id="fig|111780.3.peg.3511"/>
<name>K9XWI5_STAC7</name>
<dbReference type="KEGG" id="scs:Sta7437_3387"/>
<evidence type="ECO:0000313" key="5">
    <source>
        <dbReference type="EMBL" id="AFZ36893.1"/>
    </source>
</evidence>
<organism evidence="5 6">
    <name type="scientific">Stanieria cyanosphaera (strain ATCC 29371 / PCC 7437)</name>
    <dbReference type="NCBI Taxonomy" id="111780"/>
    <lineage>
        <taxon>Bacteria</taxon>
        <taxon>Bacillati</taxon>
        <taxon>Cyanobacteriota</taxon>
        <taxon>Cyanophyceae</taxon>
        <taxon>Pleurocapsales</taxon>
        <taxon>Dermocarpellaceae</taxon>
        <taxon>Stanieria</taxon>
    </lineage>
</organism>
<protein>
    <submittedName>
        <fullName evidence="5">Bifunctional deaminase-reductase domain protein</fullName>
    </submittedName>
</protein>
<reference evidence="6" key="1">
    <citation type="journal article" date="2013" name="Proc. Natl. Acad. Sci. U.S.A.">
        <title>Improving the coverage of the cyanobacterial phylum using diversity-driven genome sequencing.</title>
        <authorList>
            <person name="Shih P.M."/>
            <person name="Wu D."/>
            <person name="Latifi A."/>
            <person name="Axen S.D."/>
            <person name="Fewer D.P."/>
            <person name="Talla E."/>
            <person name="Calteau A."/>
            <person name="Cai F."/>
            <person name="Tandeau de Marsac N."/>
            <person name="Rippka R."/>
            <person name="Herdman M."/>
            <person name="Sivonen K."/>
            <person name="Coursin T."/>
            <person name="Laurent T."/>
            <person name="Goodwin L."/>
            <person name="Nolan M."/>
            <person name="Davenport K.W."/>
            <person name="Han C.S."/>
            <person name="Rubin E.M."/>
            <person name="Eisen J.A."/>
            <person name="Woyke T."/>
            <person name="Gugger M."/>
            <person name="Kerfeld C.A."/>
        </authorList>
    </citation>
    <scope>NUCLEOTIDE SEQUENCE [LARGE SCALE GENOMIC DNA]</scope>
    <source>
        <strain evidence="6">ATCC 29371 / PCC 7437</strain>
    </source>
</reference>
<evidence type="ECO:0000256" key="1">
    <source>
        <dbReference type="ARBA" id="ARBA00005104"/>
    </source>
</evidence>
<evidence type="ECO:0000256" key="2">
    <source>
        <dbReference type="ARBA" id="ARBA00022857"/>
    </source>
</evidence>
<evidence type="ECO:0000256" key="3">
    <source>
        <dbReference type="ARBA" id="ARBA00023002"/>
    </source>
</evidence>
<dbReference type="Proteomes" id="UP000010473">
    <property type="component" value="Chromosome"/>
</dbReference>
<sequence length="238" mass="26868">MIRFNFNVNYNYRPETTVILAMSADGKISDYQRSPARFGSPQDKVHLEEQVALVDAVLFGAGTLRAYGTTLPVTNPQLLQQRQQQHLRDQPIQIVVSASGNFSSQLRFFSQPIPRWLITTAEAAKLWQQRQQFEQILVTDLIQLNPWQTIFKQLKKLGINRLAILGGGELVASLLKENLIDQLWLTVCPVIFGGKDAPTPVEGKGFLAAQATNLELISVKQIEQEVFLHYRVKRSPVD</sequence>
<dbReference type="SUPFAM" id="SSF53597">
    <property type="entry name" value="Dihydrofolate reductase-like"/>
    <property type="match status" value="1"/>
</dbReference>
<dbReference type="OrthoDB" id="9800865at2"/>
<dbReference type="GO" id="GO:0009231">
    <property type="term" value="P:riboflavin biosynthetic process"/>
    <property type="evidence" value="ECO:0007669"/>
    <property type="project" value="InterPro"/>
</dbReference>
<dbReference type="Gene3D" id="3.40.430.10">
    <property type="entry name" value="Dihydrofolate Reductase, subunit A"/>
    <property type="match status" value="1"/>
</dbReference>
<evidence type="ECO:0000259" key="4">
    <source>
        <dbReference type="Pfam" id="PF01872"/>
    </source>
</evidence>
<dbReference type="AlphaFoldDB" id="K9XWI5"/>
<keyword evidence="6" id="KW-1185">Reference proteome</keyword>
<proteinExistence type="predicted"/>
<evidence type="ECO:0000313" key="6">
    <source>
        <dbReference type="Proteomes" id="UP000010473"/>
    </source>
</evidence>
<dbReference type="eggNOG" id="COG1985">
    <property type="taxonomic scope" value="Bacteria"/>
</dbReference>
<dbReference type="PANTHER" id="PTHR38011">
    <property type="entry name" value="DIHYDROFOLATE REDUCTASE FAMILY PROTEIN (AFU_ORTHOLOGUE AFUA_8G06820)"/>
    <property type="match status" value="1"/>
</dbReference>
<comment type="pathway">
    <text evidence="1">Cofactor biosynthesis; riboflavin biosynthesis.</text>
</comment>
<dbReference type="STRING" id="111780.Sta7437_3387"/>
<dbReference type="RefSeq" id="WP_015194555.1">
    <property type="nucleotide sequence ID" value="NC_019748.1"/>
</dbReference>
<dbReference type="InterPro" id="IPR050765">
    <property type="entry name" value="Riboflavin_Biosynth_HTPR"/>
</dbReference>
<dbReference type="HOGENOM" id="CLU_036590_4_1_3"/>
<dbReference type="EMBL" id="CP003653">
    <property type="protein sequence ID" value="AFZ36893.1"/>
    <property type="molecule type" value="Genomic_DNA"/>
</dbReference>
<keyword evidence="3" id="KW-0560">Oxidoreductase</keyword>
<feature type="domain" description="Bacterial bifunctional deaminase-reductase C-terminal" evidence="4">
    <location>
        <begin position="17"/>
        <end position="227"/>
    </location>
</feature>
<keyword evidence="2" id="KW-0521">NADP</keyword>